<proteinExistence type="predicted"/>
<evidence type="ECO:0000313" key="2">
    <source>
        <dbReference type="EMBL" id="QJH99255.1"/>
    </source>
</evidence>
<evidence type="ECO:0000313" key="1">
    <source>
        <dbReference type="EMBL" id="QJA54416.1"/>
    </source>
</evidence>
<accession>A0A6H2A2J7</accession>
<reference evidence="1" key="1">
    <citation type="submission" date="2020-03" db="EMBL/GenBank/DDBJ databases">
        <title>The deep terrestrial virosphere.</title>
        <authorList>
            <person name="Holmfeldt K."/>
            <person name="Nilsson E."/>
            <person name="Simone D."/>
            <person name="Lopez-Fernandez M."/>
            <person name="Wu X."/>
            <person name="de Brujin I."/>
            <person name="Lundin D."/>
            <person name="Andersson A."/>
            <person name="Bertilsson S."/>
            <person name="Dopson M."/>
        </authorList>
    </citation>
    <scope>NUCLEOTIDE SEQUENCE</scope>
    <source>
        <strain evidence="1">TM448A04860</strain>
        <strain evidence="2">TM448B01528</strain>
    </source>
</reference>
<name>A0A6H2A2J7_9ZZZZ</name>
<sequence>MKKIETFEVSREEMETIKSCLLYCRHRIEKHKKYYKPHLKYIKKMLKEMEEYEKKT</sequence>
<dbReference type="EMBL" id="MT144777">
    <property type="protein sequence ID" value="QJH99255.1"/>
    <property type="molecule type" value="Genomic_DNA"/>
</dbReference>
<dbReference type="EMBL" id="MT144505">
    <property type="protein sequence ID" value="QJA54416.1"/>
    <property type="molecule type" value="Genomic_DNA"/>
</dbReference>
<protein>
    <submittedName>
        <fullName evidence="1">Uncharacterized protein</fullName>
    </submittedName>
</protein>
<organism evidence="1">
    <name type="scientific">viral metagenome</name>
    <dbReference type="NCBI Taxonomy" id="1070528"/>
    <lineage>
        <taxon>unclassified sequences</taxon>
        <taxon>metagenomes</taxon>
        <taxon>organismal metagenomes</taxon>
    </lineage>
</organism>
<dbReference type="AlphaFoldDB" id="A0A6H2A2J7"/>
<gene>
    <name evidence="1" type="ORF">TM448A04860_0002</name>
    <name evidence="2" type="ORF">TM448B01528_0018</name>
</gene>